<dbReference type="InterPro" id="IPR024925">
    <property type="entry name" value="Malonyl_CoA-ACP_transAc"/>
</dbReference>
<dbReference type="FunFam" id="3.30.70.250:FF:000001">
    <property type="entry name" value="Malonyl CoA-acyl carrier protein transacylase"/>
    <property type="match status" value="1"/>
</dbReference>
<dbReference type="InterPro" id="IPR004410">
    <property type="entry name" value="Malonyl_CoA-ACP_transAc_FabD"/>
</dbReference>
<proteinExistence type="inferred from homology"/>
<keyword evidence="2 4" id="KW-0012">Acyltransferase</keyword>
<comment type="catalytic activity">
    <reaction evidence="3 4">
        <text>holo-[ACP] + malonyl-CoA = malonyl-[ACP] + CoA</text>
        <dbReference type="Rhea" id="RHEA:41792"/>
        <dbReference type="Rhea" id="RHEA-COMP:9623"/>
        <dbReference type="Rhea" id="RHEA-COMP:9685"/>
        <dbReference type="ChEBI" id="CHEBI:57287"/>
        <dbReference type="ChEBI" id="CHEBI:57384"/>
        <dbReference type="ChEBI" id="CHEBI:64479"/>
        <dbReference type="ChEBI" id="CHEBI:78449"/>
        <dbReference type="EC" id="2.3.1.39"/>
    </reaction>
</comment>
<dbReference type="SUPFAM" id="SSF52151">
    <property type="entry name" value="FabD/lysophospholipase-like"/>
    <property type="match status" value="1"/>
</dbReference>
<dbReference type="GO" id="GO:0005829">
    <property type="term" value="C:cytosol"/>
    <property type="evidence" value="ECO:0007669"/>
    <property type="project" value="TreeGrafter"/>
</dbReference>
<evidence type="ECO:0000259" key="6">
    <source>
        <dbReference type="SMART" id="SM00827"/>
    </source>
</evidence>
<dbReference type="SMART" id="SM00827">
    <property type="entry name" value="PKS_AT"/>
    <property type="match status" value="1"/>
</dbReference>
<dbReference type="RefSeq" id="WP_096919432.1">
    <property type="nucleotide sequence ID" value="NZ_CP029487.1"/>
</dbReference>
<feature type="domain" description="Malonyl-CoA:ACP transacylase (MAT)" evidence="6">
    <location>
        <begin position="6"/>
        <end position="291"/>
    </location>
</feature>
<organism evidence="7 8">
    <name type="scientific">Eubacterium maltosivorans</name>
    <dbReference type="NCBI Taxonomy" id="2041044"/>
    <lineage>
        <taxon>Bacteria</taxon>
        <taxon>Bacillati</taxon>
        <taxon>Bacillota</taxon>
        <taxon>Clostridia</taxon>
        <taxon>Eubacteriales</taxon>
        <taxon>Eubacteriaceae</taxon>
        <taxon>Eubacterium</taxon>
    </lineage>
</organism>
<dbReference type="InterPro" id="IPR001227">
    <property type="entry name" value="Ac_transferase_dom_sf"/>
</dbReference>
<gene>
    <name evidence="7" type="primary">fabD</name>
    <name evidence="7" type="ORF">CPZ25_001350</name>
</gene>
<feature type="active site" evidence="5">
    <location>
        <position position="88"/>
    </location>
</feature>
<dbReference type="PANTHER" id="PTHR42681:SF1">
    <property type="entry name" value="MALONYL-COA-ACYL CARRIER PROTEIN TRANSACYLASE, MITOCHONDRIAL"/>
    <property type="match status" value="1"/>
</dbReference>
<dbReference type="KEGG" id="emt:CPZ25_001350"/>
<dbReference type="Gene3D" id="3.30.70.250">
    <property type="entry name" value="Malonyl-CoA ACP transacylase, ACP-binding"/>
    <property type="match status" value="1"/>
</dbReference>
<dbReference type="GO" id="GO:0004314">
    <property type="term" value="F:[acyl-carrier-protein] S-malonyltransferase activity"/>
    <property type="evidence" value="ECO:0007669"/>
    <property type="project" value="UniProtKB-EC"/>
</dbReference>
<dbReference type="AlphaFoldDB" id="A0A4P9C3Q5"/>
<evidence type="ECO:0000313" key="7">
    <source>
        <dbReference type="EMBL" id="QCT70008.1"/>
    </source>
</evidence>
<evidence type="ECO:0000256" key="3">
    <source>
        <dbReference type="ARBA" id="ARBA00048462"/>
    </source>
</evidence>
<feature type="active site" evidence="5">
    <location>
        <position position="197"/>
    </location>
</feature>
<dbReference type="Proteomes" id="UP000218387">
    <property type="component" value="Chromosome"/>
</dbReference>
<dbReference type="EC" id="2.3.1.39" evidence="4"/>
<keyword evidence="1 4" id="KW-0808">Transferase</keyword>
<comment type="similarity">
    <text evidence="4">Belongs to the fabD family.</text>
</comment>
<dbReference type="Pfam" id="PF00698">
    <property type="entry name" value="Acyl_transf_1"/>
    <property type="match status" value="1"/>
</dbReference>
<evidence type="ECO:0000256" key="4">
    <source>
        <dbReference type="PIRNR" id="PIRNR000446"/>
    </source>
</evidence>
<dbReference type="EMBL" id="CP029487">
    <property type="protein sequence ID" value="QCT70008.1"/>
    <property type="molecule type" value="Genomic_DNA"/>
</dbReference>
<evidence type="ECO:0000313" key="8">
    <source>
        <dbReference type="Proteomes" id="UP000218387"/>
    </source>
</evidence>
<reference evidence="7 8" key="1">
    <citation type="submission" date="2018-05" db="EMBL/GenBank/DDBJ databases">
        <title>Genome comparison of Eubacterium sp.</title>
        <authorList>
            <person name="Feng Y."/>
            <person name="Sanchez-Andrea I."/>
            <person name="Stams A.J.M."/>
            <person name="De Vos W.M."/>
        </authorList>
    </citation>
    <scope>NUCLEOTIDE SEQUENCE [LARGE SCALE GENOMIC DNA]</scope>
    <source>
        <strain evidence="7 8">YI</strain>
    </source>
</reference>
<accession>A0A4P9C3Q5</accession>
<protein>
    <recommendedName>
        <fullName evidence="4">Malonyl CoA-acyl carrier protein transacylase</fullName>
        <ecNumber evidence="4">2.3.1.39</ecNumber>
    </recommendedName>
</protein>
<dbReference type="PIRSF" id="PIRSF000446">
    <property type="entry name" value="Mct"/>
    <property type="match status" value="1"/>
</dbReference>
<keyword evidence="8" id="KW-1185">Reference proteome</keyword>
<name>A0A4P9C3Q5_EUBML</name>
<dbReference type="InterPro" id="IPR016035">
    <property type="entry name" value="Acyl_Trfase/lysoPLipase"/>
</dbReference>
<dbReference type="GO" id="GO:0006633">
    <property type="term" value="P:fatty acid biosynthetic process"/>
    <property type="evidence" value="ECO:0007669"/>
    <property type="project" value="TreeGrafter"/>
</dbReference>
<dbReference type="PANTHER" id="PTHR42681">
    <property type="entry name" value="MALONYL-COA-ACYL CARRIER PROTEIN TRANSACYLASE, MITOCHONDRIAL"/>
    <property type="match status" value="1"/>
</dbReference>
<evidence type="ECO:0000256" key="2">
    <source>
        <dbReference type="ARBA" id="ARBA00023315"/>
    </source>
</evidence>
<dbReference type="NCBIfam" id="TIGR00128">
    <property type="entry name" value="fabD"/>
    <property type="match status" value="1"/>
</dbReference>
<dbReference type="SUPFAM" id="SSF55048">
    <property type="entry name" value="Probable ACP-binding domain of malonyl-CoA ACP transacylase"/>
    <property type="match status" value="1"/>
</dbReference>
<evidence type="ECO:0000256" key="5">
    <source>
        <dbReference type="PIRSR" id="PIRSR000446-1"/>
    </source>
</evidence>
<evidence type="ECO:0000256" key="1">
    <source>
        <dbReference type="ARBA" id="ARBA00022679"/>
    </source>
</evidence>
<dbReference type="InterPro" id="IPR014043">
    <property type="entry name" value="Acyl_transferase_dom"/>
</dbReference>
<dbReference type="InterPro" id="IPR050858">
    <property type="entry name" value="Mal-CoA-ACP_Trans/PKS_FabD"/>
</dbReference>
<dbReference type="InterPro" id="IPR016036">
    <property type="entry name" value="Malonyl_transacylase_ACP-bd"/>
</dbReference>
<dbReference type="Gene3D" id="3.40.366.10">
    <property type="entry name" value="Malonyl-Coenzyme A Acyl Carrier Protein, domain 2"/>
    <property type="match status" value="1"/>
</dbReference>
<sequence>MKTAFLFAGQGAQKVGMGKDFYDAFPEVRDFYTNNDLDFDLARCCFEGPEDMVNDTAYAQSCLLITSYVMAYCLKKADVIPDITAGLSLGEYTALTYGGAFTLEDALRVVRKRGQLMAHALPKGTGMMAAVLGADAETIQQACTDASDLGVCEVANYNCPGQIVISGETPAVEKARALLLERGVRRVMPLNVSGAFHSSLLLEASKELADLLDTVEIKTPSVPVVSNVSGDVETRPVRDVLVQQIHSSVYFEKGIRRMIEMGLDTFIEVGPGKACSSFVKKIDRSVKVMNVENLETFEAVCEALR</sequence>